<proteinExistence type="predicted"/>
<keyword evidence="2" id="KW-1185">Reference proteome</keyword>
<dbReference type="EMBL" id="FMZQ01000022">
    <property type="protein sequence ID" value="SDD60342.1"/>
    <property type="molecule type" value="Genomic_DNA"/>
</dbReference>
<gene>
    <name evidence="1" type="ORF">SAMN05216576_12244</name>
</gene>
<dbReference type="InterPro" id="IPR005297">
    <property type="entry name" value="Lipoprotein_repeat"/>
</dbReference>
<dbReference type="GeneID" id="83644152"/>
<evidence type="ECO:0000313" key="1">
    <source>
        <dbReference type="EMBL" id="SDD60342.1"/>
    </source>
</evidence>
<evidence type="ECO:0000313" key="2">
    <source>
        <dbReference type="Proteomes" id="UP000199467"/>
    </source>
</evidence>
<dbReference type="Proteomes" id="UP000199467">
    <property type="component" value="Unassembled WGS sequence"/>
</dbReference>
<accession>A0A1G6W3A5</accession>
<dbReference type="RefSeq" id="WP_017676081.1">
    <property type="nucleotide sequence ID" value="NZ_FMZQ01000022.1"/>
</dbReference>
<dbReference type="Pfam" id="PF03640">
    <property type="entry name" value="Lipoprotein_15"/>
    <property type="match status" value="2"/>
</dbReference>
<protein>
    <submittedName>
        <fullName evidence="1">Predicted lipoprotein with conserved Yx(FWY)xxD motif</fullName>
    </submittedName>
</protein>
<dbReference type="PANTHER" id="PTHR39335">
    <property type="entry name" value="BLL4220 PROTEIN"/>
    <property type="match status" value="1"/>
</dbReference>
<sequence>MRRITPRLVPLLASALLSWPLLGLAAEPAMEKDGMLVDAKGMALYTYDKDAAGVSNCTGQCAQNWPPLKAEAGAKAEGEWSLVKRDDGTLQWAYDGKPLYTFINDKQPGEVTGDGKMGVWHVAKPEAY</sequence>
<dbReference type="GO" id="GO:0043448">
    <property type="term" value="P:alkane catabolic process"/>
    <property type="evidence" value="ECO:0007669"/>
    <property type="project" value="TreeGrafter"/>
</dbReference>
<dbReference type="PANTHER" id="PTHR39335:SF1">
    <property type="entry name" value="BLL4220 PROTEIN"/>
    <property type="match status" value="1"/>
</dbReference>
<dbReference type="AlphaFoldDB" id="A0A1G6W3A5"/>
<name>A0A1G6W3A5_9GAMM</name>
<keyword evidence="1" id="KW-0449">Lipoprotein</keyword>
<organism evidence="1 2">
    <name type="scientific">Ectopseudomonas chengduensis</name>
    <dbReference type="NCBI Taxonomy" id="489632"/>
    <lineage>
        <taxon>Bacteria</taxon>
        <taxon>Pseudomonadati</taxon>
        <taxon>Pseudomonadota</taxon>
        <taxon>Gammaproteobacteria</taxon>
        <taxon>Pseudomonadales</taxon>
        <taxon>Pseudomonadaceae</taxon>
        <taxon>Ectopseudomonas</taxon>
    </lineage>
</organism>
<reference evidence="2" key="1">
    <citation type="submission" date="2016-10" db="EMBL/GenBank/DDBJ databases">
        <authorList>
            <person name="Varghese N."/>
            <person name="Submissions S."/>
        </authorList>
    </citation>
    <scope>NUCLEOTIDE SEQUENCE [LARGE SCALE GENOMIC DNA]</scope>
    <source>
        <strain evidence="2">DSM 26382</strain>
    </source>
</reference>